<accession>A0A8J8NH52</accession>
<dbReference type="EMBL" id="RRYP01015914">
    <property type="protein sequence ID" value="TNV75292.1"/>
    <property type="molecule type" value="Genomic_DNA"/>
</dbReference>
<reference evidence="1" key="1">
    <citation type="submission" date="2019-06" db="EMBL/GenBank/DDBJ databases">
        <authorList>
            <person name="Zheng W."/>
        </authorList>
    </citation>
    <scope>NUCLEOTIDE SEQUENCE</scope>
    <source>
        <strain evidence="1">QDHG01</strain>
    </source>
</reference>
<name>A0A8J8NH52_HALGN</name>
<sequence>MSIYKSKLINPILRMGATQSLDASSMALPDALISPHLHIFQAASLFIAGFFSSLKEAVDYTEQESDDCGTCSAATTPPAGAIEFHDEHLLERKRFGGAQTVTQQDYPIIARLIQTVPCHSAVSVPIGCSRELVKVDGGNEQLYTIRYTTIKATNETRVLMAYKCDK</sequence>
<protein>
    <submittedName>
        <fullName evidence="1">Uncharacterized protein</fullName>
    </submittedName>
</protein>
<comment type="caution">
    <text evidence="1">The sequence shown here is derived from an EMBL/GenBank/DDBJ whole genome shotgun (WGS) entry which is preliminary data.</text>
</comment>
<proteinExistence type="predicted"/>
<dbReference type="Proteomes" id="UP000785679">
    <property type="component" value="Unassembled WGS sequence"/>
</dbReference>
<evidence type="ECO:0000313" key="2">
    <source>
        <dbReference type="Proteomes" id="UP000785679"/>
    </source>
</evidence>
<evidence type="ECO:0000313" key="1">
    <source>
        <dbReference type="EMBL" id="TNV75292.1"/>
    </source>
</evidence>
<gene>
    <name evidence="1" type="ORF">FGO68_gene8369</name>
</gene>
<keyword evidence="2" id="KW-1185">Reference proteome</keyword>
<organism evidence="1 2">
    <name type="scientific">Halteria grandinella</name>
    <dbReference type="NCBI Taxonomy" id="5974"/>
    <lineage>
        <taxon>Eukaryota</taxon>
        <taxon>Sar</taxon>
        <taxon>Alveolata</taxon>
        <taxon>Ciliophora</taxon>
        <taxon>Intramacronucleata</taxon>
        <taxon>Spirotrichea</taxon>
        <taxon>Stichotrichia</taxon>
        <taxon>Sporadotrichida</taxon>
        <taxon>Halteriidae</taxon>
        <taxon>Halteria</taxon>
    </lineage>
</organism>
<dbReference type="AlphaFoldDB" id="A0A8J8NH52"/>